<evidence type="ECO:0000256" key="5">
    <source>
        <dbReference type="ARBA" id="ARBA00022729"/>
    </source>
</evidence>
<evidence type="ECO:0000313" key="8">
    <source>
        <dbReference type="EMBL" id="KAJ8416005.1"/>
    </source>
</evidence>
<name>A0AAD7T840_9TELE</name>
<reference evidence="8" key="1">
    <citation type="journal article" date="2023" name="Science">
        <title>Genome structures resolve the early diversification of teleost fishes.</title>
        <authorList>
            <person name="Parey E."/>
            <person name="Louis A."/>
            <person name="Montfort J."/>
            <person name="Bouchez O."/>
            <person name="Roques C."/>
            <person name="Iampietro C."/>
            <person name="Lluch J."/>
            <person name="Castinel A."/>
            <person name="Donnadieu C."/>
            <person name="Desvignes T."/>
            <person name="Floi Bucao C."/>
            <person name="Jouanno E."/>
            <person name="Wen M."/>
            <person name="Mejri S."/>
            <person name="Dirks R."/>
            <person name="Jansen H."/>
            <person name="Henkel C."/>
            <person name="Chen W.J."/>
            <person name="Zahm M."/>
            <person name="Cabau C."/>
            <person name="Klopp C."/>
            <person name="Thompson A.W."/>
            <person name="Robinson-Rechavi M."/>
            <person name="Braasch I."/>
            <person name="Lecointre G."/>
            <person name="Bobe J."/>
            <person name="Postlethwait J.H."/>
            <person name="Berthelot C."/>
            <person name="Roest Crollius H."/>
            <person name="Guiguen Y."/>
        </authorList>
    </citation>
    <scope>NUCLEOTIDE SEQUENCE</scope>
    <source>
        <strain evidence="8">NC1722</strain>
    </source>
</reference>
<dbReference type="GO" id="GO:0005615">
    <property type="term" value="C:extracellular space"/>
    <property type="evidence" value="ECO:0007669"/>
    <property type="project" value="TreeGrafter"/>
</dbReference>
<dbReference type="GO" id="GO:0045596">
    <property type="term" value="P:negative regulation of cell differentiation"/>
    <property type="evidence" value="ECO:0007669"/>
    <property type="project" value="InterPro"/>
</dbReference>
<dbReference type="PANTHER" id="PTHR10494:SF6">
    <property type="entry name" value="NOGGIN"/>
    <property type="match status" value="1"/>
</dbReference>
<evidence type="ECO:0000256" key="7">
    <source>
        <dbReference type="SAM" id="MobiDB-lite"/>
    </source>
</evidence>
<keyword evidence="3" id="KW-0217">Developmental protein</keyword>
<dbReference type="AlphaFoldDB" id="A0AAD7T840"/>
<feature type="region of interest" description="Disordered" evidence="7">
    <location>
        <begin position="72"/>
        <end position="117"/>
    </location>
</feature>
<dbReference type="GO" id="GO:0001649">
    <property type="term" value="P:osteoblast differentiation"/>
    <property type="evidence" value="ECO:0007669"/>
    <property type="project" value="TreeGrafter"/>
</dbReference>
<dbReference type="Gene3D" id="1.10.287.520">
    <property type="entry name" value="Helix hairpin bin"/>
    <property type="match status" value="1"/>
</dbReference>
<gene>
    <name evidence="8" type="ORF">AAFF_G00380270</name>
</gene>
<dbReference type="GO" id="GO:0030514">
    <property type="term" value="P:negative regulation of BMP signaling pathway"/>
    <property type="evidence" value="ECO:0007669"/>
    <property type="project" value="InterPro"/>
</dbReference>
<keyword evidence="9" id="KW-1185">Reference proteome</keyword>
<evidence type="ECO:0000313" key="9">
    <source>
        <dbReference type="Proteomes" id="UP001221898"/>
    </source>
</evidence>
<sequence length="227" mass="25432">METPHGRTYISDLAFLQARPHSLSSLLPVRPYSLSTNEEDYHYSPKPKDLRPGRLLRVLGSSFDPFWMSIESPTEAGASPSGRETETRNSEQAPYQDKVSAGAPPGSTSGRRGFDLSASPELTEGAARYQRKLEKEAEDLDLSVFPADASTFIRAWLVRSATCELRYKWVDLGPVFWPRWLRHTDCEQTGSSQSCSFPSGMSCRRAQITQIKILAWHCWGSEEEADA</sequence>
<protein>
    <recommendedName>
        <fullName evidence="10">Noggin</fullName>
    </recommendedName>
</protein>
<proteinExistence type="inferred from homology"/>
<evidence type="ECO:0000256" key="2">
    <source>
        <dbReference type="ARBA" id="ARBA00007480"/>
    </source>
</evidence>
<keyword evidence="5" id="KW-0732">Signal</keyword>
<dbReference type="GO" id="GO:0009953">
    <property type="term" value="P:dorsal/ventral pattern formation"/>
    <property type="evidence" value="ECO:0007669"/>
    <property type="project" value="TreeGrafter"/>
</dbReference>
<comment type="caution">
    <text evidence="8">The sequence shown here is derived from an EMBL/GenBank/DDBJ whole genome shotgun (WGS) entry which is preliminary data.</text>
</comment>
<dbReference type="GO" id="GO:0051216">
    <property type="term" value="P:cartilage development"/>
    <property type="evidence" value="ECO:0007669"/>
    <property type="project" value="UniProtKB-KW"/>
</dbReference>
<evidence type="ECO:0000256" key="6">
    <source>
        <dbReference type="ARBA" id="ARBA00023188"/>
    </source>
</evidence>
<comment type="similarity">
    <text evidence="2">Belongs to the noggin family.</text>
</comment>
<comment type="subcellular location">
    <subcellularLocation>
        <location evidence="1">Secreted</location>
    </subcellularLocation>
</comment>
<dbReference type="Pfam" id="PF05806">
    <property type="entry name" value="Noggin"/>
    <property type="match status" value="2"/>
</dbReference>
<evidence type="ECO:0008006" key="10">
    <source>
        <dbReference type="Google" id="ProtNLM"/>
    </source>
</evidence>
<dbReference type="PANTHER" id="PTHR10494">
    <property type="entry name" value="BONE MORPHOGENETIC PROTEIN INHIBITOR, NOGGIN"/>
    <property type="match status" value="1"/>
</dbReference>
<keyword evidence="4" id="KW-0964">Secreted</keyword>
<dbReference type="InterPro" id="IPR029034">
    <property type="entry name" value="Cystine-knot_cytokine"/>
</dbReference>
<evidence type="ECO:0000256" key="3">
    <source>
        <dbReference type="ARBA" id="ARBA00022473"/>
    </source>
</evidence>
<organism evidence="8 9">
    <name type="scientific">Aldrovandia affinis</name>
    <dbReference type="NCBI Taxonomy" id="143900"/>
    <lineage>
        <taxon>Eukaryota</taxon>
        <taxon>Metazoa</taxon>
        <taxon>Chordata</taxon>
        <taxon>Craniata</taxon>
        <taxon>Vertebrata</taxon>
        <taxon>Euteleostomi</taxon>
        <taxon>Actinopterygii</taxon>
        <taxon>Neopterygii</taxon>
        <taxon>Teleostei</taxon>
        <taxon>Notacanthiformes</taxon>
        <taxon>Halosauridae</taxon>
        <taxon>Aldrovandia</taxon>
    </lineage>
</organism>
<dbReference type="InterPro" id="IPR008717">
    <property type="entry name" value="Noggin"/>
</dbReference>
<evidence type="ECO:0000256" key="4">
    <source>
        <dbReference type="ARBA" id="ARBA00022525"/>
    </source>
</evidence>
<dbReference type="Gene3D" id="2.10.90.10">
    <property type="entry name" value="Cystine-knot cytokines"/>
    <property type="match status" value="1"/>
</dbReference>
<dbReference type="SUPFAM" id="SSF57501">
    <property type="entry name" value="Cystine-knot cytokines"/>
    <property type="match status" value="1"/>
</dbReference>
<accession>A0AAD7T840</accession>
<dbReference type="Proteomes" id="UP001221898">
    <property type="component" value="Unassembled WGS sequence"/>
</dbReference>
<keyword evidence="6" id="KW-0891">Chondrogenesis</keyword>
<dbReference type="EMBL" id="JAINUG010000007">
    <property type="protein sequence ID" value="KAJ8416005.1"/>
    <property type="molecule type" value="Genomic_DNA"/>
</dbReference>
<evidence type="ECO:0000256" key="1">
    <source>
        <dbReference type="ARBA" id="ARBA00004613"/>
    </source>
</evidence>